<sequence>MSGEVYQAQVLRNFFDTITGTDRNLTRIYMCVMSLAKLRMESPERMTFLVDQLRKSKQKRELSVDILDYMCDVARDLELATVQTAFGVKDVNAFADEFTGISLDSL</sequence>
<reference evidence="2" key="2">
    <citation type="submission" date="2020-05" db="EMBL/GenBank/DDBJ databases">
        <title>The first insight into the ecology of ammonia-tolerant syntrophic propionate oxidizing bacteria.</title>
        <authorList>
            <person name="Singh A."/>
            <person name="Schnurer A."/>
            <person name="Westerholm M."/>
        </authorList>
    </citation>
    <scope>NUCLEOTIDE SEQUENCE</scope>
    <source>
        <strain evidence="2">MAG54</strain>
    </source>
</reference>
<name>A0A0X3BJT7_9EURY</name>
<evidence type="ECO:0000313" key="2">
    <source>
        <dbReference type="EMBL" id="NQS77551.1"/>
    </source>
</evidence>
<dbReference type="GeneID" id="27136980"/>
<accession>A0A0X3BJT7</accession>
<gene>
    <name evidence="2" type="ORF">HQQ74_02320</name>
    <name evidence="1" type="ORF">MMAB1_1019</name>
</gene>
<dbReference type="AlphaFoldDB" id="A0A0X3BJT7"/>
<dbReference type="EMBL" id="JABMJE010000018">
    <property type="protein sequence ID" value="NQS77551.1"/>
    <property type="molecule type" value="Genomic_DNA"/>
</dbReference>
<organism evidence="1 3">
    <name type="scientific">Methanoculleus bourgensis</name>
    <dbReference type="NCBI Taxonomy" id="83986"/>
    <lineage>
        <taxon>Archaea</taxon>
        <taxon>Methanobacteriati</taxon>
        <taxon>Methanobacteriota</taxon>
        <taxon>Stenosarchaea group</taxon>
        <taxon>Methanomicrobia</taxon>
        <taxon>Methanomicrobiales</taxon>
        <taxon>Methanomicrobiaceae</taxon>
        <taxon>Methanoculleus</taxon>
    </lineage>
</organism>
<dbReference type="EMBL" id="LT158599">
    <property type="protein sequence ID" value="CVK32233.1"/>
    <property type="molecule type" value="Genomic_DNA"/>
</dbReference>
<dbReference type="RefSeq" id="WP_062262455.1">
    <property type="nucleotide sequence ID" value="NZ_BSDU01000002.1"/>
</dbReference>
<dbReference type="OrthoDB" id="114350at2157"/>
<evidence type="ECO:0000313" key="1">
    <source>
        <dbReference type="EMBL" id="CVK32233.1"/>
    </source>
</evidence>
<evidence type="ECO:0000313" key="3">
    <source>
        <dbReference type="Proteomes" id="UP000069850"/>
    </source>
</evidence>
<reference evidence="1 3" key="1">
    <citation type="submission" date="2016-01" db="EMBL/GenBank/DDBJ databases">
        <authorList>
            <person name="Manzoor S."/>
        </authorList>
    </citation>
    <scope>NUCLEOTIDE SEQUENCE [LARGE SCALE GENOMIC DNA]</scope>
    <source>
        <strain evidence="1">Methanoculleus sp MAB1</strain>
    </source>
</reference>
<dbReference type="Proteomes" id="UP000737555">
    <property type="component" value="Unassembled WGS sequence"/>
</dbReference>
<dbReference type="Proteomes" id="UP000069850">
    <property type="component" value="Chromosome 1"/>
</dbReference>
<proteinExistence type="predicted"/>
<dbReference type="KEGG" id="mema:MMAB1_1019"/>
<protein>
    <submittedName>
        <fullName evidence="1">Uncharacterized protein</fullName>
    </submittedName>
</protein>